<organism evidence="2">
    <name type="scientific">uncultured marine phage</name>
    <dbReference type="NCBI Taxonomy" id="707152"/>
    <lineage>
        <taxon>Viruses</taxon>
        <taxon>environmental samples</taxon>
    </lineage>
</organism>
<sequence>MFIVALYSYIGRFIFTLFHILVLPITSTIYTITEKSHYSEKIFYILIGNPLIWISLPFEFINQFTFNFDIDMVSRMWLTWDKISTFLYGEDVVVWEED</sequence>
<protein>
    <submittedName>
        <fullName evidence="2">Uncharacterized protein</fullName>
    </submittedName>
</protein>
<keyword evidence="1" id="KW-0812">Transmembrane</keyword>
<evidence type="ECO:0000256" key="1">
    <source>
        <dbReference type="SAM" id="Phobius"/>
    </source>
</evidence>
<keyword evidence="1" id="KW-0472">Membrane</keyword>
<reference evidence="2" key="1">
    <citation type="submission" date="2021-06" db="EMBL/GenBank/DDBJ databases">
        <authorList>
            <person name="Gannon L."/>
            <person name="Redgwell R T."/>
            <person name="Michniewski S."/>
            <person name="Harrison D C."/>
            <person name="Millard A."/>
        </authorList>
    </citation>
    <scope>NUCLEOTIDE SEQUENCE</scope>
</reference>
<dbReference type="EMBL" id="OU342829">
    <property type="protein sequence ID" value="CAG7580292.1"/>
    <property type="molecule type" value="Genomic_DNA"/>
</dbReference>
<gene>
    <name evidence="2" type="ORF">SLAVMIC_00342</name>
</gene>
<feature type="transmembrane region" description="Helical" evidence="1">
    <location>
        <begin position="42"/>
        <end position="61"/>
    </location>
</feature>
<accession>A0A8D9FR00</accession>
<keyword evidence="1" id="KW-1133">Transmembrane helix</keyword>
<proteinExistence type="predicted"/>
<name>A0A8D9FR00_9VIRU</name>
<feature type="transmembrane region" description="Helical" evidence="1">
    <location>
        <begin position="6"/>
        <end position="30"/>
    </location>
</feature>
<evidence type="ECO:0000313" key="2">
    <source>
        <dbReference type="EMBL" id="CAG7580292.1"/>
    </source>
</evidence>